<dbReference type="GO" id="GO:0030027">
    <property type="term" value="C:lamellipodium"/>
    <property type="evidence" value="ECO:0007669"/>
    <property type="project" value="TreeGrafter"/>
</dbReference>
<dbReference type="CDD" id="cd18888">
    <property type="entry name" value="NUDIX_ADPRase_Nudt5"/>
    <property type="match status" value="1"/>
</dbReference>
<feature type="compositionally biased region" description="Polar residues" evidence="2">
    <location>
        <begin position="282"/>
        <end position="293"/>
    </location>
</feature>
<dbReference type="PANTHER" id="PTHR15435">
    <property type="entry name" value="KICSTOR COMPLEX PROTEIN KAPTIN"/>
    <property type="match status" value="1"/>
</dbReference>
<keyword evidence="1" id="KW-0378">Hydrolase</keyword>
<dbReference type="InterPro" id="IPR015797">
    <property type="entry name" value="NUDIX_hydrolase-like_dom_sf"/>
</dbReference>
<reference evidence="5" key="1">
    <citation type="submission" date="2016-11" db="UniProtKB">
        <authorList>
            <consortium name="WormBaseParasite"/>
        </authorList>
    </citation>
    <scope>IDENTIFICATION</scope>
</reference>
<dbReference type="PROSITE" id="PS51462">
    <property type="entry name" value="NUDIX"/>
    <property type="match status" value="1"/>
</dbReference>
<evidence type="ECO:0000256" key="1">
    <source>
        <dbReference type="ARBA" id="ARBA00022801"/>
    </source>
</evidence>
<proteinExistence type="predicted"/>
<dbReference type="GO" id="GO:0007015">
    <property type="term" value="P:actin filament organization"/>
    <property type="evidence" value="ECO:0007669"/>
    <property type="project" value="InterPro"/>
</dbReference>
<feature type="region of interest" description="Disordered" evidence="2">
    <location>
        <begin position="808"/>
        <end position="905"/>
    </location>
</feature>
<name>A0A1I7UBJ8_9PELO</name>
<feature type="compositionally biased region" description="Low complexity" evidence="2">
    <location>
        <begin position="817"/>
        <end position="831"/>
    </location>
</feature>
<dbReference type="GO" id="GO:0015629">
    <property type="term" value="C:actin cytoskeleton"/>
    <property type="evidence" value="ECO:0007669"/>
    <property type="project" value="InterPro"/>
</dbReference>
<feature type="region of interest" description="Disordered" evidence="2">
    <location>
        <begin position="282"/>
        <end position="309"/>
    </location>
</feature>
<dbReference type="PROSITE" id="PS00893">
    <property type="entry name" value="NUDIX_BOX"/>
    <property type="match status" value="1"/>
</dbReference>
<protein>
    <submittedName>
        <fullName evidence="5">Nudix hydrolase domain-containing protein</fullName>
    </submittedName>
</protein>
<dbReference type="AlphaFoldDB" id="A0A1I7UBJ8"/>
<dbReference type="Gene3D" id="3.90.79.10">
    <property type="entry name" value="Nucleoside Triphosphate Pyrophosphohydrolase"/>
    <property type="match status" value="1"/>
</dbReference>
<feature type="compositionally biased region" description="Polar residues" evidence="2">
    <location>
        <begin position="893"/>
        <end position="905"/>
    </location>
</feature>
<evidence type="ECO:0000256" key="2">
    <source>
        <dbReference type="SAM" id="MobiDB-lite"/>
    </source>
</evidence>
<evidence type="ECO:0000313" key="4">
    <source>
        <dbReference type="Proteomes" id="UP000095282"/>
    </source>
</evidence>
<dbReference type="InterPro" id="IPR029982">
    <property type="entry name" value="Kptn"/>
</dbReference>
<dbReference type="STRING" id="1561998.A0A1I7UBJ8"/>
<dbReference type="GO" id="GO:0034198">
    <property type="term" value="P:cellular response to amino acid starvation"/>
    <property type="evidence" value="ECO:0007669"/>
    <property type="project" value="TreeGrafter"/>
</dbReference>
<dbReference type="WBParaSite" id="Csp11.Scaffold629.g7674.t3">
    <property type="protein sequence ID" value="Csp11.Scaffold629.g7674.t3"/>
    <property type="gene ID" value="Csp11.Scaffold629.g7674"/>
</dbReference>
<organism evidence="4 5">
    <name type="scientific">Caenorhabditis tropicalis</name>
    <dbReference type="NCBI Taxonomy" id="1561998"/>
    <lineage>
        <taxon>Eukaryota</taxon>
        <taxon>Metazoa</taxon>
        <taxon>Ecdysozoa</taxon>
        <taxon>Nematoda</taxon>
        <taxon>Chromadorea</taxon>
        <taxon>Rhabditida</taxon>
        <taxon>Rhabditina</taxon>
        <taxon>Rhabditomorpha</taxon>
        <taxon>Rhabditoidea</taxon>
        <taxon>Rhabditidae</taxon>
        <taxon>Peloderinae</taxon>
        <taxon>Caenorhabditis</taxon>
    </lineage>
</organism>
<accession>A0A1I7UBJ8</accession>
<dbReference type="Pfam" id="PF00293">
    <property type="entry name" value="NUDIX"/>
    <property type="match status" value="1"/>
</dbReference>
<dbReference type="SUPFAM" id="SSF55811">
    <property type="entry name" value="Nudix"/>
    <property type="match status" value="1"/>
</dbReference>
<sequence length="905" mass="102467">MSAPSNNVTPRGIPLDCPYEVEAEKVVGEGKWTKYLHIPFKTKNGHQGVLESIHRKTKPPGAAADGVSILARVRKQGKMFIVLVKQYRVPCEKFTLEIPAGLIDAGETVRDAALRELKEETGYTASKVVKESKLSFMNPGLTDDSLMIVIVDVDGDAPENQNPTQKLDSTESIEVILAELDQFLQRCAAQFLMSDPFAPEADVRQPDTTYLAALEKRLKAVKDKKNINSKSIIKDIESLKNDRLFEFLSGPEPAVKVEEKFDDDFVPQDKPIKPSLLRQKVAPQTSSPMNLNAKSSKTRRRRRSRMNPRKMTLNRTHQAFRHFKRDHAFYLFARAHQSKKTNWYLQKRRGTSDAFEKCVRAHVLPRNPWESANYMKTPQITAVLSFDGNLALTTDKRCRKSQWKVVNLVKLLPMEPENRGSLYELGCCDLSLETSGDCLAILAVFWIELNTNNVPAKCFGSIYRISKKQTVVFCKLIPTPSMVACCRLTDRKSFTADHHCLLVFSKDAQVSAYRVEANYIKQIEDVFEWFPSLALTNLPGGTLRTSCKICNTYRYSAVGLDTGVLIVSVCMIEGNVILDSVRLRFASPISVVEFLPQVSNNVQRLLVSSFMGPAGIWRLKFVDEKKLHWEEECIFERSQYYDSILSACIYRFYHGAAPRVMLGTYSGRILQYELPPPTKFVRRSTKHVPKCAKPINLLINHGIYFIKQTGFNEISAVTPFGLYVLRENFHSHVKRLGKFGQFWMNRQQNTLVVQNPNLIDDYTAAELRRLSIDSVNEQVMRPRVGSTVSQLTYRCSDEENLLERRRQTLGAKDYQRGATTSASGSSNGSSTRLRQLDVNITDQYYQDGPSDPLHSPNRAAQRVSALSHELHPQSPLANGDLRPQPVFFRALNKSISSPKSTKPHK</sequence>
<feature type="domain" description="Nudix hydrolase" evidence="3">
    <location>
        <begin position="62"/>
        <end position="200"/>
    </location>
</feature>
<dbReference type="GO" id="GO:0051015">
    <property type="term" value="F:actin filament binding"/>
    <property type="evidence" value="ECO:0007669"/>
    <property type="project" value="TreeGrafter"/>
</dbReference>
<keyword evidence="4" id="KW-1185">Reference proteome</keyword>
<dbReference type="Proteomes" id="UP000095282">
    <property type="component" value="Unplaced"/>
</dbReference>
<feature type="compositionally biased region" description="Basic residues" evidence="2">
    <location>
        <begin position="296"/>
        <end position="308"/>
    </location>
</feature>
<dbReference type="PANTHER" id="PTHR15435:SF2">
    <property type="entry name" value="KICSTOR COMPLEX PROTEIN KAPTIN"/>
    <property type="match status" value="1"/>
</dbReference>
<dbReference type="GO" id="GO:0016787">
    <property type="term" value="F:hydrolase activity"/>
    <property type="evidence" value="ECO:0007669"/>
    <property type="project" value="UniProtKB-KW"/>
</dbReference>
<evidence type="ECO:0000313" key="5">
    <source>
        <dbReference type="WBParaSite" id="Csp11.Scaffold629.g7674.t3"/>
    </source>
</evidence>
<dbReference type="InterPro" id="IPR020084">
    <property type="entry name" value="NUDIX_hydrolase_CS"/>
</dbReference>
<evidence type="ECO:0000259" key="3">
    <source>
        <dbReference type="PROSITE" id="PS51462"/>
    </source>
</evidence>
<dbReference type="InterPro" id="IPR000086">
    <property type="entry name" value="NUDIX_hydrolase_dom"/>
</dbReference>
<dbReference type="GO" id="GO:1904262">
    <property type="term" value="P:negative regulation of TORC1 signaling"/>
    <property type="evidence" value="ECO:0007669"/>
    <property type="project" value="TreeGrafter"/>
</dbReference>